<dbReference type="InterPro" id="IPR001155">
    <property type="entry name" value="OxRdtase_FMN_N"/>
</dbReference>
<reference evidence="6" key="1">
    <citation type="submission" date="2016-05" db="EMBL/GenBank/DDBJ databases">
        <title>Comparative genomics of biotechnologically important yeasts.</title>
        <authorList>
            <consortium name="DOE Joint Genome Institute"/>
            <person name="Riley R."/>
            <person name="Haridas S."/>
            <person name="Wolfe K.H."/>
            <person name="Lopes M.R."/>
            <person name="Hittinger C.T."/>
            <person name="Goker M."/>
            <person name="Salamov A."/>
            <person name="Wisecaver J."/>
            <person name="Long T.M."/>
            <person name="Aerts A.L."/>
            <person name="Barry K."/>
            <person name="Choi C."/>
            <person name="Clum A."/>
            <person name="Coughlan A.Y."/>
            <person name="Deshpande S."/>
            <person name="Douglass A.P."/>
            <person name="Hanson S.J."/>
            <person name="Klenk H.-P."/>
            <person name="Labutti K."/>
            <person name="Lapidus A."/>
            <person name="Lindquist E."/>
            <person name="Lipzen A."/>
            <person name="Meier-Kolthoff J.P."/>
            <person name="Ohm R.A."/>
            <person name="Otillar R.P."/>
            <person name="Pangilinan J."/>
            <person name="Peng Y."/>
            <person name="Rokas A."/>
            <person name="Rosa C.A."/>
            <person name="Scheuner C."/>
            <person name="Sibirny A.A."/>
            <person name="Slot J.C."/>
            <person name="Stielow J.B."/>
            <person name="Sun H."/>
            <person name="Kurtzman C.P."/>
            <person name="Blackwell M."/>
            <person name="Grigoriev I.V."/>
            <person name="Jeffries T.W."/>
        </authorList>
    </citation>
    <scope>NUCLEOTIDE SEQUENCE [LARGE SCALE GENOMIC DNA]</scope>
    <source>
        <strain evidence="6">DSM 1968</strain>
    </source>
</reference>
<proteinExistence type="inferred from homology"/>
<evidence type="ECO:0000313" key="6">
    <source>
        <dbReference type="Proteomes" id="UP000095038"/>
    </source>
</evidence>
<accession>A0A1D2VBJ9</accession>
<sequence length="388" mass="44523">MAPLTRNRVGRDAVPTDLMLTNYNDRSKYPGTLIIAEATLVSKEVGGEPYIPGIYSSDQIKSWKMIVQKVHQNKSFIFIQLWGIGRLANPKLLKEKGIEYKAPSKIYFNDYLELAKRSGNELKELTIEEIYKIKDNFIQASINCCDKAGADGIEIHSCYGYLLDQFLQEVSNKRDDLYGGSDIVNRSRLLFEIIGGIGEKIGYDKIGLRLSPWSTGGGMPGLHHPNPQILIDQYVYILKKLQKMADNGKKIAYISMIESHINGGPNDYKKFNKPLDRLVLNDWCLKHWKGIVIRTNAYYWDEPEYDLLKKDLAKDKDERTLIGIGTPFISNPDLVNRLKNGYPLNDWDTSTFSTQSNWGYNTWNTYNSNKKYNKQHELKKFGKPLIKF</sequence>
<keyword evidence="6" id="KW-1185">Reference proteome</keyword>
<dbReference type="GO" id="GO:0010181">
    <property type="term" value="F:FMN binding"/>
    <property type="evidence" value="ECO:0007669"/>
    <property type="project" value="InterPro"/>
</dbReference>
<dbReference type="AlphaFoldDB" id="A0A1D2VBJ9"/>
<name>A0A1D2VBJ9_9ASCO</name>
<dbReference type="SUPFAM" id="SSF51395">
    <property type="entry name" value="FMN-linked oxidoreductases"/>
    <property type="match status" value="1"/>
</dbReference>
<protein>
    <submittedName>
        <fullName evidence="5">FMN-linked oxidoreductase</fullName>
    </submittedName>
</protein>
<evidence type="ECO:0000259" key="4">
    <source>
        <dbReference type="Pfam" id="PF00724"/>
    </source>
</evidence>
<dbReference type="Proteomes" id="UP000095038">
    <property type="component" value="Unassembled WGS sequence"/>
</dbReference>
<dbReference type="PANTHER" id="PTHR22893:SF91">
    <property type="entry name" value="NADPH DEHYDROGENASE 2-RELATED"/>
    <property type="match status" value="1"/>
</dbReference>
<dbReference type="Gene3D" id="3.20.20.70">
    <property type="entry name" value="Aldolase class I"/>
    <property type="match status" value="1"/>
</dbReference>
<keyword evidence="3" id="KW-0285">Flavoprotein</keyword>
<dbReference type="EMBL" id="KV454488">
    <property type="protein sequence ID" value="ODV58980.1"/>
    <property type="molecule type" value="Genomic_DNA"/>
</dbReference>
<comment type="similarity">
    <text evidence="2">Belongs to the NADH:flavin oxidoreductase/NADH oxidase family.</text>
</comment>
<dbReference type="InterPro" id="IPR045247">
    <property type="entry name" value="Oye-like"/>
</dbReference>
<dbReference type="InterPro" id="IPR013785">
    <property type="entry name" value="Aldolase_TIM"/>
</dbReference>
<dbReference type="Pfam" id="PF00724">
    <property type="entry name" value="Oxidored_FMN"/>
    <property type="match status" value="1"/>
</dbReference>
<evidence type="ECO:0000256" key="1">
    <source>
        <dbReference type="ARBA" id="ARBA00001917"/>
    </source>
</evidence>
<dbReference type="PANTHER" id="PTHR22893">
    <property type="entry name" value="NADH OXIDOREDUCTASE-RELATED"/>
    <property type="match status" value="1"/>
</dbReference>
<feature type="domain" description="NADH:flavin oxidoreductase/NADH oxidase N-terminal" evidence="4">
    <location>
        <begin position="1"/>
        <end position="345"/>
    </location>
</feature>
<dbReference type="GeneID" id="30967487"/>
<dbReference type="GO" id="GO:0003959">
    <property type="term" value="F:NADPH dehydrogenase activity"/>
    <property type="evidence" value="ECO:0007669"/>
    <property type="project" value="TreeGrafter"/>
</dbReference>
<dbReference type="STRING" id="1344418.A0A1D2VBJ9"/>
<organism evidence="5 6">
    <name type="scientific">Ascoidea rubescens DSM 1968</name>
    <dbReference type="NCBI Taxonomy" id="1344418"/>
    <lineage>
        <taxon>Eukaryota</taxon>
        <taxon>Fungi</taxon>
        <taxon>Dikarya</taxon>
        <taxon>Ascomycota</taxon>
        <taxon>Saccharomycotina</taxon>
        <taxon>Saccharomycetes</taxon>
        <taxon>Ascoideaceae</taxon>
        <taxon>Ascoidea</taxon>
    </lineage>
</organism>
<dbReference type="InParanoid" id="A0A1D2VBJ9"/>
<evidence type="ECO:0000256" key="3">
    <source>
        <dbReference type="ARBA" id="ARBA00022643"/>
    </source>
</evidence>
<dbReference type="RefSeq" id="XP_020045287.1">
    <property type="nucleotide sequence ID" value="XM_020193851.1"/>
</dbReference>
<keyword evidence="3" id="KW-0288">FMN</keyword>
<gene>
    <name evidence="5" type="ORF">ASCRUDRAFT_77403</name>
</gene>
<evidence type="ECO:0000313" key="5">
    <source>
        <dbReference type="EMBL" id="ODV58980.1"/>
    </source>
</evidence>
<evidence type="ECO:0000256" key="2">
    <source>
        <dbReference type="ARBA" id="ARBA00005979"/>
    </source>
</evidence>
<dbReference type="OrthoDB" id="276546at2759"/>
<comment type="cofactor">
    <cofactor evidence="1">
        <name>FMN</name>
        <dbReference type="ChEBI" id="CHEBI:58210"/>
    </cofactor>
</comment>